<accession>A0A977PJP8</accession>
<dbReference type="SUPFAM" id="SSF48576">
    <property type="entry name" value="Terpenoid synthases"/>
    <property type="match status" value="1"/>
</dbReference>
<evidence type="ECO:0000256" key="3">
    <source>
        <dbReference type="ARBA" id="ARBA00022679"/>
    </source>
</evidence>
<dbReference type="GO" id="GO:0008299">
    <property type="term" value="P:isoprenoid biosynthetic process"/>
    <property type="evidence" value="ECO:0007669"/>
    <property type="project" value="InterPro"/>
</dbReference>
<dbReference type="Gene3D" id="1.10.600.10">
    <property type="entry name" value="Farnesyl Diphosphate Synthase"/>
    <property type="match status" value="1"/>
</dbReference>
<dbReference type="KEGG" id="ipc:IPA_00085"/>
<dbReference type="PROSITE" id="PS00723">
    <property type="entry name" value="POLYPRENYL_SYNTHASE_1"/>
    <property type="match status" value="1"/>
</dbReference>
<dbReference type="SFLD" id="SFLDG01017">
    <property type="entry name" value="Polyprenyl_Transferase_Like"/>
    <property type="match status" value="1"/>
</dbReference>
<evidence type="ECO:0000256" key="2">
    <source>
        <dbReference type="ARBA" id="ARBA00006706"/>
    </source>
</evidence>
<reference evidence="7" key="1">
    <citation type="submission" date="2013-11" db="EMBL/GenBank/DDBJ databases">
        <title>Comparative genomics of Ignicoccus.</title>
        <authorList>
            <person name="Podar M."/>
        </authorList>
    </citation>
    <scope>NUCLEOTIDE SEQUENCE</scope>
    <source>
        <strain evidence="7">DSM 13166</strain>
    </source>
</reference>
<evidence type="ECO:0000256" key="6">
    <source>
        <dbReference type="RuleBase" id="RU004466"/>
    </source>
</evidence>
<protein>
    <submittedName>
        <fullName evidence="7">Geranylgeranyl pyrophosphate synthase</fullName>
    </submittedName>
</protein>
<name>A0A977PJP8_9CREN</name>
<keyword evidence="4" id="KW-0479">Metal-binding</keyword>
<proteinExistence type="inferred from homology"/>
<comment type="cofactor">
    <cofactor evidence="1">
        <name>Mg(2+)</name>
        <dbReference type="ChEBI" id="CHEBI:18420"/>
    </cofactor>
</comment>
<dbReference type="Pfam" id="PF00348">
    <property type="entry name" value="polyprenyl_synt"/>
    <property type="match status" value="1"/>
</dbReference>
<comment type="similarity">
    <text evidence="2 6">Belongs to the FPP/GGPP synthase family.</text>
</comment>
<keyword evidence="8" id="KW-1185">Reference proteome</keyword>
<organism evidence="7 8">
    <name type="scientific">Ignicoccus pacificus DSM 13166</name>
    <dbReference type="NCBI Taxonomy" id="940294"/>
    <lineage>
        <taxon>Archaea</taxon>
        <taxon>Thermoproteota</taxon>
        <taxon>Thermoprotei</taxon>
        <taxon>Desulfurococcales</taxon>
        <taxon>Desulfurococcaceae</taxon>
        <taxon>Ignicoccus</taxon>
    </lineage>
</organism>
<dbReference type="GO" id="GO:0004659">
    <property type="term" value="F:prenyltransferase activity"/>
    <property type="evidence" value="ECO:0007669"/>
    <property type="project" value="InterPro"/>
</dbReference>
<dbReference type="GO" id="GO:0046872">
    <property type="term" value="F:metal ion binding"/>
    <property type="evidence" value="ECO:0007669"/>
    <property type="project" value="UniProtKB-KW"/>
</dbReference>
<dbReference type="EMBL" id="CP006868">
    <property type="protein sequence ID" value="UXD21093.1"/>
    <property type="molecule type" value="Genomic_DNA"/>
</dbReference>
<dbReference type="PANTHER" id="PTHR12001">
    <property type="entry name" value="GERANYLGERANYL PYROPHOSPHATE SYNTHASE"/>
    <property type="match status" value="1"/>
</dbReference>
<evidence type="ECO:0000313" key="8">
    <source>
        <dbReference type="Proteomes" id="UP001063698"/>
    </source>
</evidence>
<keyword evidence="3 6" id="KW-0808">Transferase</keyword>
<dbReference type="InterPro" id="IPR000092">
    <property type="entry name" value="Polyprenyl_synt"/>
</dbReference>
<dbReference type="PANTHER" id="PTHR12001:SF85">
    <property type="entry name" value="SHORT CHAIN ISOPRENYL DIPHOSPHATE SYNTHASE"/>
    <property type="match status" value="1"/>
</dbReference>
<dbReference type="AlphaFoldDB" id="A0A977PJP8"/>
<evidence type="ECO:0000256" key="5">
    <source>
        <dbReference type="ARBA" id="ARBA00022842"/>
    </source>
</evidence>
<dbReference type="InterPro" id="IPR033749">
    <property type="entry name" value="Polyprenyl_synt_CS"/>
</dbReference>
<gene>
    <name evidence="7" type="ORF">IPA_00085</name>
</gene>
<dbReference type="Proteomes" id="UP001063698">
    <property type="component" value="Chromosome"/>
</dbReference>
<keyword evidence="5" id="KW-0460">Magnesium</keyword>
<sequence length="329" mass="36502">MANKLKEFIAEVKPKVDAFIAEILKGEPKKLYDAAYHLPSVGGKRLRPALVIMVARTLGATFEEALAPAASVELLHNFTLVHDDIMDKDEKRRGVPTVHVLYGEPMAILAGDVLYAKAYEALLKAPQRPDIVVEMTRMLTWAAVTVAEGQALDMMFEDRWDVSEEEYIEMVKKKTGALFGASAALGALSASKPELKDLLKEFGILLGIAFQIKDDILSLVGDEKVTGKKKYNDLKEGKKTLLVIKALERLSEEEKKKLMSILGNQNATDEELAETANLIIKSGALDYALKKADEIGKRALEILNSLPTKNPEYLELLKELVDFAVKREY</sequence>
<evidence type="ECO:0000256" key="1">
    <source>
        <dbReference type="ARBA" id="ARBA00001946"/>
    </source>
</evidence>
<evidence type="ECO:0000256" key="4">
    <source>
        <dbReference type="ARBA" id="ARBA00022723"/>
    </source>
</evidence>
<dbReference type="SFLD" id="SFLDS00005">
    <property type="entry name" value="Isoprenoid_Synthase_Type_I"/>
    <property type="match status" value="1"/>
</dbReference>
<dbReference type="InterPro" id="IPR008949">
    <property type="entry name" value="Isoprenoid_synthase_dom_sf"/>
</dbReference>
<evidence type="ECO:0000313" key="7">
    <source>
        <dbReference type="EMBL" id="UXD21093.1"/>
    </source>
</evidence>
<dbReference type="CDD" id="cd00685">
    <property type="entry name" value="Trans_IPPS_HT"/>
    <property type="match status" value="1"/>
</dbReference>